<dbReference type="GO" id="GO:0042884">
    <property type="term" value="P:microcin transport"/>
    <property type="evidence" value="ECO:0007669"/>
    <property type="project" value="TreeGrafter"/>
</dbReference>
<dbReference type="Gene3D" id="1.10.3720.10">
    <property type="entry name" value="MetI-like"/>
    <property type="match status" value="1"/>
</dbReference>
<dbReference type="AlphaFoldDB" id="A0A8J7MGA8"/>
<keyword evidence="3" id="KW-1003">Cell membrane</keyword>
<dbReference type="CDD" id="cd06261">
    <property type="entry name" value="TM_PBP2"/>
    <property type="match status" value="1"/>
</dbReference>
<protein>
    <submittedName>
        <fullName evidence="10">ABC transporter permease</fullName>
    </submittedName>
</protein>
<evidence type="ECO:0000256" key="4">
    <source>
        <dbReference type="ARBA" id="ARBA00022692"/>
    </source>
</evidence>
<evidence type="ECO:0000313" key="11">
    <source>
        <dbReference type="Proteomes" id="UP000624703"/>
    </source>
</evidence>
<evidence type="ECO:0000256" key="2">
    <source>
        <dbReference type="ARBA" id="ARBA00022448"/>
    </source>
</evidence>
<dbReference type="PANTHER" id="PTHR30465:SF66">
    <property type="entry name" value="INNER MEMBRANE ABC TRANSPORTER PERMEASE PROTEIN YEJB"/>
    <property type="match status" value="1"/>
</dbReference>
<dbReference type="SUPFAM" id="SSF161098">
    <property type="entry name" value="MetI-like"/>
    <property type="match status" value="1"/>
</dbReference>
<sequence>MKAYFIRRLLLIPLTLLGVTWLVFSVTRVAPGGPVQRLLQEQAANGDGGKSNSSHQQGGMSDEQVEAMEEEFGVDKKMLIAYGQWLGVVAREDNLSKREFSEAAEPLADGAEAIDVVAKGTDRVVKVTRNGDQLVSAVFVDTGEKIENAGWSARVESPADRQDRWLRRQTDADAKPPNYGHRAVVFKTNYSGLLQGDLRNSSTYGDPVIEMVFERVPIALYFGILTALITYSVCIPLGILKAIKHRTFVDNFSSILIFLGYSIPGFALGAVLLVYLGARAEIFPLFGLVSDNFSELSGLEKLLDLAHHTVLPLLCYVVGGFAGTTMMMKNNLMDNLAADYVRTAMAKGVSFKRAVFCHALRNSMIPIATSIGGLLTIFVSGSILIETVFDINGFGLMQFQAITDKDMPVIMGTLTISAFLMLLGNVISDMVVAMVDPRIKFN</sequence>
<evidence type="ECO:0000256" key="6">
    <source>
        <dbReference type="ARBA" id="ARBA00023136"/>
    </source>
</evidence>
<gene>
    <name evidence="10" type="ORF">JIN82_15185</name>
</gene>
<reference evidence="10" key="1">
    <citation type="submission" date="2021-01" db="EMBL/GenBank/DDBJ databases">
        <title>Modified the classification status of verrucomicrobia.</title>
        <authorList>
            <person name="Feng X."/>
        </authorList>
    </citation>
    <scope>NUCLEOTIDE SEQUENCE</scope>
    <source>
        <strain evidence="10">_KCTC 22039</strain>
    </source>
</reference>
<comment type="caution">
    <text evidence="10">The sequence shown here is derived from an EMBL/GenBank/DDBJ whole genome shotgun (WGS) entry which is preliminary data.</text>
</comment>
<feature type="domain" description="ABC transmembrane type-1" evidence="9">
    <location>
        <begin position="216"/>
        <end position="432"/>
    </location>
</feature>
<dbReference type="RefSeq" id="WP_200312515.1">
    <property type="nucleotide sequence ID" value="NZ_JAENIM010000045.1"/>
</dbReference>
<dbReference type="PANTHER" id="PTHR30465">
    <property type="entry name" value="INNER MEMBRANE ABC TRANSPORTER"/>
    <property type="match status" value="1"/>
</dbReference>
<dbReference type="GO" id="GO:0005886">
    <property type="term" value="C:plasma membrane"/>
    <property type="evidence" value="ECO:0007669"/>
    <property type="project" value="UniProtKB-SubCell"/>
</dbReference>
<keyword evidence="2 7" id="KW-0813">Transport</keyword>
<dbReference type="Proteomes" id="UP000624703">
    <property type="component" value="Unassembled WGS sequence"/>
</dbReference>
<comment type="similarity">
    <text evidence="7">Belongs to the binding-protein-dependent transport system permease family.</text>
</comment>
<evidence type="ECO:0000256" key="1">
    <source>
        <dbReference type="ARBA" id="ARBA00004651"/>
    </source>
</evidence>
<evidence type="ECO:0000256" key="5">
    <source>
        <dbReference type="ARBA" id="ARBA00022989"/>
    </source>
</evidence>
<feature type="transmembrane region" description="Helical" evidence="7">
    <location>
        <begin position="409"/>
        <end position="435"/>
    </location>
</feature>
<feature type="transmembrane region" description="Helical" evidence="7">
    <location>
        <begin position="367"/>
        <end position="389"/>
    </location>
</feature>
<dbReference type="InterPro" id="IPR035906">
    <property type="entry name" value="MetI-like_sf"/>
</dbReference>
<comment type="subcellular location">
    <subcellularLocation>
        <location evidence="1 7">Cell membrane</location>
        <topology evidence="1 7">Multi-pass membrane protein</topology>
    </subcellularLocation>
</comment>
<feature type="transmembrane region" description="Helical" evidence="7">
    <location>
        <begin position="305"/>
        <end position="323"/>
    </location>
</feature>
<accession>A0A8J7MGA8</accession>
<dbReference type="InterPro" id="IPR000515">
    <property type="entry name" value="MetI-like"/>
</dbReference>
<dbReference type="PROSITE" id="PS50928">
    <property type="entry name" value="ABC_TM1"/>
    <property type="match status" value="1"/>
</dbReference>
<evidence type="ECO:0000256" key="8">
    <source>
        <dbReference type="SAM" id="MobiDB-lite"/>
    </source>
</evidence>
<feature type="transmembrane region" description="Helical" evidence="7">
    <location>
        <begin position="255"/>
        <end position="278"/>
    </location>
</feature>
<keyword evidence="11" id="KW-1185">Reference proteome</keyword>
<evidence type="ECO:0000259" key="9">
    <source>
        <dbReference type="PROSITE" id="PS50928"/>
    </source>
</evidence>
<evidence type="ECO:0000256" key="3">
    <source>
        <dbReference type="ARBA" id="ARBA00022475"/>
    </source>
</evidence>
<evidence type="ECO:0000313" key="10">
    <source>
        <dbReference type="EMBL" id="MBK1792507.1"/>
    </source>
</evidence>
<organism evidence="10 11">
    <name type="scientific">Persicirhabdus sediminis</name>
    <dbReference type="NCBI Taxonomy" id="454144"/>
    <lineage>
        <taxon>Bacteria</taxon>
        <taxon>Pseudomonadati</taxon>
        <taxon>Verrucomicrobiota</taxon>
        <taxon>Verrucomicrobiia</taxon>
        <taxon>Verrucomicrobiales</taxon>
        <taxon>Verrucomicrobiaceae</taxon>
        <taxon>Persicirhabdus</taxon>
    </lineage>
</organism>
<keyword evidence="6 7" id="KW-0472">Membrane</keyword>
<feature type="transmembrane region" description="Helical" evidence="7">
    <location>
        <begin position="218"/>
        <end position="243"/>
    </location>
</feature>
<proteinExistence type="inferred from homology"/>
<name>A0A8J7MGA8_9BACT</name>
<evidence type="ECO:0000256" key="7">
    <source>
        <dbReference type="RuleBase" id="RU363032"/>
    </source>
</evidence>
<keyword evidence="5 7" id="KW-1133">Transmembrane helix</keyword>
<dbReference type="Pfam" id="PF00528">
    <property type="entry name" value="BPD_transp_1"/>
    <property type="match status" value="1"/>
</dbReference>
<feature type="compositionally biased region" description="Polar residues" evidence="8">
    <location>
        <begin position="50"/>
        <end position="59"/>
    </location>
</feature>
<dbReference type="EMBL" id="JAENIM010000045">
    <property type="protein sequence ID" value="MBK1792507.1"/>
    <property type="molecule type" value="Genomic_DNA"/>
</dbReference>
<feature type="region of interest" description="Disordered" evidence="8">
    <location>
        <begin position="43"/>
        <end position="65"/>
    </location>
</feature>
<keyword evidence="4 7" id="KW-0812">Transmembrane</keyword>
<dbReference type="GO" id="GO:0055085">
    <property type="term" value="P:transmembrane transport"/>
    <property type="evidence" value="ECO:0007669"/>
    <property type="project" value="InterPro"/>
</dbReference>